<dbReference type="Pfam" id="PF21223">
    <property type="entry name" value="TPPII_Ig-like-1"/>
    <property type="match status" value="1"/>
</dbReference>
<evidence type="ECO:0000259" key="3">
    <source>
        <dbReference type="Pfam" id="PF12583"/>
    </source>
</evidence>
<protein>
    <recommendedName>
        <fullName evidence="8">Tripeptidyl peptidase II Ig-like domain-containing protein</fullName>
    </recommendedName>
</protein>
<gene>
    <name evidence="6" type="ORF">OESDEN_00380</name>
</gene>
<reference evidence="6 7" key="1">
    <citation type="submission" date="2014-03" db="EMBL/GenBank/DDBJ databases">
        <title>Draft genome of the hookworm Oesophagostomum dentatum.</title>
        <authorList>
            <person name="Mitreva M."/>
        </authorList>
    </citation>
    <scope>NUCLEOTIDE SEQUENCE [LARGE SCALE GENOMIC DNA]</scope>
    <source>
        <strain evidence="6 7">OD-Hann</strain>
    </source>
</reference>
<feature type="domain" description="Tripeptidyl peptidase II C-terminal" evidence="3">
    <location>
        <begin position="473"/>
        <end position="530"/>
    </location>
</feature>
<dbReference type="Proteomes" id="UP000053660">
    <property type="component" value="Unassembled WGS sequence"/>
</dbReference>
<feature type="compositionally biased region" description="Basic and acidic residues" evidence="1">
    <location>
        <begin position="695"/>
        <end position="712"/>
    </location>
</feature>
<dbReference type="Gene3D" id="1.25.40.710">
    <property type="match status" value="2"/>
</dbReference>
<evidence type="ECO:0008006" key="8">
    <source>
        <dbReference type="Google" id="ProtNLM"/>
    </source>
</evidence>
<feature type="region of interest" description="Disordered" evidence="1">
    <location>
        <begin position="628"/>
        <end position="650"/>
    </location>
</feature>
<feature type="domain" description="Tripeptidyl peptidase II second Ig-like" evidence="2">
    <location>
        <begin position="276"/>
        <end position="326"/>
    </location>
</feature>
<evidence type="ECO:0000313" key="6">
    <source>
        <dbReference type="EMBL" id="KHJ99609.1"/>
    </source>
</evidence>
<evidence type="ECO:0000259" key="4">
    <source>
        <dbReference type="Pfam" id="PF21223"/>
    </source>
</evidence>
<dbReference type="InterPro" id="IPR022232">
    <property type="entry name" value="TPPII_C_art"/>
</dbReference>
<dbReference type="OrthoDB" id="10256524at2759"/>
<dbReference type="Pfam" id="PF12583">
    <property type="entry name" value="TPPII_C"/>
    <property type="match status" value="1"/>
</dbReference>
<organism evidence="6 7">
    <name type="scientific">Oesophagostomum dentatum</name>
    <name type="common">Nodular worm</name>
    <dbReference type="NCBI Taxonomy" id="61180"/>
    <lineage>
        <taxon>Eukaryota</taxon>
        <taxon>Metazoa</taxon>
        <taxon>Ecdysozoa</taxon>
        <taxon>Nematoda</taxon>
        <taxon>Chromadorea</taxon>
        <taxon>Rhabditida</taxon>
        <taxon>Rhabditina</taxon>
        <taxon>Rhabditomorpha</taxon>
        <taxon>Strongyloidea</taxon>
        <taxon>Strongylidae</taxon>
        <taxon>Oesophagostomum</taxon>
    </lineage>
</organism>
<evidence type="ECO:0000313" key="7">
    <source>
        <dbReference type="Proteomes" id="UP000053660"/>
    </source>
</evidence>
<dbReference type="Pfam" id="PF21316">
    <property type="entry name" value="TPPII_GBD"/>
    <property type="match status" value="1"/>
</dbReference>
<dbReference type="AlphaFoldDB" id="A0A0B1TQT1"/>
<dbReference type="InterPro" id="IPR022229">
    <property type="entry name" value="TPPII_Ig-like-2"/>
</dbReference>
<accession>A0A0B1TQT1</accession>
<evidence type="ECO:0000259" key="5">
    <source>
        <dbReference type="Pfam" id="PF21316"/>
    </source>
</evidence>
<feature type="domain" description="Tripeptidyl peptidase II second Ig-like" evidence="2">
    <location>
        <begin position="335"/>
        <end position="422"/>
    </location>
</feature>
<feature type="compositionally biased region" description="Low complexity" evidence="1">
    <location>
        <begin position="714"/>
        <end position="725"/>
    </location>
</feature>
<dbReference type="InterPro" id="IPR048384">
    <property type="entry name" value="TPPII_GBD"/>
</dbReference>
<feature type="domain" description="Tripeptidyl-peptidase II galactose-binding" evidence="5">
    <location>
        <begin position="152"/>
        <end position="232"/>
    </location>
</feature>
<dbReference type="Gene3D" id="2.60.40.3170">
    <property type="match status" value="1"/>
</dbReference>
<dbReference type="InterPro" id="IPR048383">
    <property type="entry name" value="TPPII_Ig-like-1"/>
</dbReference>
<dbReference type="InterPro" id="IPR046940">
    <property type="entry name" value="TPPII_Ig-like_sf"/>
</dbReference>
<feature type="region of interest" description="Disordered" evidence="1">
    <location>
        <begin position="695"/>
        <end position="725"/>
    </location>
</feature>
<dbReference type="EMBL" id="KN549212">
    <property type="protein sequence ID" value="KHJ99609.1"/>
    <property type="molecule type" value="Genomic_DNA"/>
</dbReference>
<sequence>MEKNLHMRHVVDMQIRVTNLNKSKRGVYIRELNESQVDQEYTVTIQPKFKEQTDGINHAELSMEMFLKCERSDISFPKVFMLTAEGRSFTLKIPKTVGNGAPIYTEIDGYSADFPELGPIFRVPITIIRPEVVDDDFAVNRQFDYTTAIPIRQFIHVPAEANVCQVFVKDLARESMNRFTLHCVQLEDDKCYRNSESYKLLNSNSYEWTKTFSVTGGRTLEVCLVQNWTRAGKSEGKGKKQVQIYTRFYGVQRQSNINLIHGCPYTPIRIKAAPPRPVEIKPTLSLSALHVPFKPVSAKIEPLGPRDMTPNSKQIHRLLLVYKFTRCDQLYLIYFKYTYKLEKGEYTAHVQVRHPETSQLDLLMDTPLIVRVHVSPALTLDITSAPNAGEDAFKWSNKALMPSQQTTLYAGSLPDDKLPKAVSLVSGSFLTGSLVLMNDSELKLADRTTVTYWFTEYSTRPSKALSMVTLKEKKTESSGEEKDMEDAIRDTQISWLTKLKDPVAVDRLYSELIAKYPTHLPLLLTKMKLLVDKKRSKTETETMNLIIQQILEQCRVDEVLKYLGARQENSVEQMSLKKSMDERKAAIIDCLLGRAHSVLDGYLRIGKDTPEIFRKPLMPVYGLSQIKEEEKTAKEKEDSKESDQTSESMDERKAAIIDCLLGRAHSVLDGYLRIGKDTPEIFRKPLMPVYGLSQIKDEEKTAKEKEDSKESDQTSEYPDAADAAPDSISVAAAKEPEKEDKVTLKEVDATFYELLSWIAADDPKVLLLSAKHAIAHAHYGKACTYLQKLIDDMRGSGKDASNIELALIEVCEVLGWSHIATRLRNERLVRNRPTYRLF</sequence>
<keyword evidence="7" id="KW-1185">Reference proteome</keyword>
<evidence type="ECO:0000256" key="1">
    <source>
        <dbReference type="SAM" id="MobiDB-lite"/>
    </source>
</evidence>
<name>A0A0B1TQT1_OESDE</name>
<evidence type="ECO:0000259" key="2">
    <source>
        <dbReference type="Pfam" id="PF12580"/>
    </source>
</evidence>
<dbReference type="InterPro" id="IPR046939">
    <property type="entry name" value="TPPII_C_sf"/>
</dbReference>
<proteinExistence type="predicted"/>
<feature type="domain" description="Tripeptidyl-peptidase II first Ig-like" evidence="4">
    <location>
        <begin position="16"/>
        <end position="128"/>
    </location>
</feature>
<dbReference type="Pfam" id="PF12580">
    <property type="entry name" value="TPPII"/>
    <property type="match status" value="2"/>
</dbReference>